<evidence type="ECO:0000313" key="2">
    <source>
        <dbReference type="Proteomes" id="UP001552479"/>
    </source>
</evidence>
<dbReference type="EMBL" id="JBFASG010000001">
    <property type="protein sequence ID" value="MEV4921277.1"/>
    <property type="molecule type" value="Genomic_DNA"/>
</dbReference>
<reference evidence="1 2" key="1">
    <citation type="submission" date="2024-06" db="EMBL/GenBank/DDBJ databases">
        <title>The Natural Products Discovery Center: Release of the First 8490 Sequenced Strains for Exploring Actinobacteria Biosynthetic Diversity.</title>
        <authorList>
            <person name="Kalkreuter E."/>
            <person name="Kautsar S.A."/>
            <person name="Yang D."/>
            <person name="Bader C.D."/>
            <person name="Teijaro C.N."/>
            <person name="Fluegel L."/>
            <person name="Davis C.M."/>
            <person name="Simpson J.R."/>
            <person name="Lauterbach L."/>
            <person name="Steele A.D."/>
            <person name="Gui C."/>
            <person name="Meng S."/>
            <person name="Li G."/>
            <person name="Viehrig K."/>
            <person name="Ye F."/>
            <person name="Su P."/>
            <person name="Kiefer A.F."/>
            <person name="Nichols A."/>
            <person name="Cepeda A.J."/>
            <person name="Yan W."/>
            <person name="Fan B."/>
            <person name="Jiang Y."/>
            <person name="Adhikari A."/>
            <person name="Zheng C.-J."/>
            <person name="Schuster L."/>
            <person name="Cowan T.M."/>
            <person name="Smanski M.J."/>
            <person name="Chevrette M.G."/>
            <person name="De Carvalho L.P.S."/>
            <person name="Shen B."/>
        </authorList>
    </citation>
    <scope>NUCLEOTIDE SEQUENCE [LARGE SCALE GENOMIC DNA]</scope>
    <source>
        <strain evidence="1 2">NPDC053791</strain>
    </source>
</reference>
<name>A0ABV3IQ74_9ACTN</name>
<gene>
    <name evidence="1" type="ORF">AB0L03_00215</name>
</gene>
<sequence length="44" mass="4945">MKNLCRRDLRFTSMKGARGRLGAYLAGQVCTEQGEHHAGRAFCF</sequence>
<organism evidence="1 2">
    <name type="scientific">Streptomyces roseoverticillatus</name>
    <dbReference type="NCBI Taxonomy" id="66429"/>
    <lineage>
        <taxon>Bacteria</taxon>
        <taxon>Bacillati</taxon>
        <taxon>Actinomycetota</taxon>
        <taxon>Actinomycetes</taxon>
        <taxon>Kitasatosporales</taxon>
        <taxon>Streptomycetaceae</taxon>
        <taxon>Streptomyces</taxon>
    </lineage>
</organism>
<accession>A0ABV3IQ74</accession>
<dbReference type="Proteomes" id="UP001552479">
    <property type="component" value="Unassembled WGS sequence"/>
</dbReference>
<comment type="caution">
    <text evidence="1">The sequence shown here is derived from an EMBL/GenBank/DDBJ whole genome shotgun (WGS) entry which is preliminary data.</text>
</comment>
<keyword evidence="2" id="KW-1185">Reference proteome</keyword>
<protein>
    <submittedName>
        <fullName evidence="1">Uncharacterized protein</fullName>
    </submittedName>
</protein>
<evidence type="ECO:0000313" key="1">
    <source>
        <dbReference type="EMBL" id="MEV4921277.1"/>
    </source>
</evidence>
<proteinExistence type="predicted"/>
<dbReference type="RefSeq" id="WP_366086186.1">
    <property type="nucleotide sequence ID" value="NZ_JBFASG010000001.1"/>
</dbReference>